<protein>
    <submittedName>
        <fullName evidence="4">DAN domain-containing protein</fullName>
    </submittedName>
</protein>
<keyword evidence="3" id="KW-1185">Reference proteome</keyword>
<name>A0A0N5D3I6_THECL</name>
<feature type="signal peptide" evidence="1">
    <location>
        <begin position="1"/>
        <end position="24"/>
    </location>
</feature>
<proteinExistence type="predicted"/>
<evidence type="ECO:0000313" key="2">
    <source>
        <dbReference type="EMBL" id="VDN04950.1"/>
    </source>
</evidence>
<reference evidence="2 3" key="2">
    <citation type="submission" date="2018-11" db="EMBL/GenBank/DDBJ databases">
        <authorList>
            <consortium name="Pathogen Informatics"/>
        </authorList>
    </citation>
    <scope>NUCLEOTIDE SEQUENCE [LARGE SCALE GENOMIC DNA]</scope>
</reference>
<sequence length="215" mass="23848">MLFKLFLRIFATIATFSVKPVVIASPSLISSSNHYRYFPPAEPDYPPITPFAPSIKLPASSRLNFQEDSTQLFASKPTYDKIYGDKLLVRVSSIRHPDNFNQYSSTNESEQVPDKTAAVSNPASYYLFGSNFDQIKTPSCHLNSCHGPYANDGSLIISKAKQSSDEQCEQIFVTMNGCTSNKGYPVGMVCSVCCQCTKQFIMEMSQSRGFLQGVN</sequence>
<evidence type="ECO:0000256" key="1">
    <source>
        <dbReference type="SAM" id="SignalP"/>
    </source>
</evidence>
<evidence type="ECO:0000313" key="4">
    <source>
        <dbReference type="WBParaSite" id="TCLT_0000749801-mRNA-1"/>
    </source>
</evidence>
<dbReference type="Proteomes" id="UP000276776">
    <property type="component" value="Unassembled WGS sequence"/>
</dbReference>
<keyword evidence="1" id="KW-0732">Signal</keyword>
<dbReference type="EMBL" id="UYYF01004513">
    <property type="protein sequence ID" value="VDN04950.1"/>
    <property type="molecule type" value="Genomic_DNA"/>
</dbReference>
<gene>
    <name evidence="2" type="ORF">TCLT_LOCUS7487</name>
</gene>
<organism evidence="4">
    <name type="scientific">Thelazia callipaeda</name>
    <name type="common">Oriental eyeworm</name>
    <name type="synonym">Parasitic nematode</name>
    <dbReference type="NCBI Taxonomy" id="103827"/>
    <lineage>
        <taxon>Eukaryota</taxon>
        <taxon>Metazoa</taxon>
        <taxon>Ecdysozoa</taxon>
        <taxon>Nematoda</taxon>
        <taxon>Chromadorea</taxon>
        <taxon>Rhabditida</taxon>
        <taxon>Spirurina</taxon>
        <taxon>Spiruromorpha</taxon>
        <taxon>Thelazioidea</taxon>
        <taxon>Thelaziidae</taxon>
        <taxon>Thelazia</taxon>
    </lineage>
</organism>
<reference evidence="4" key="1">
    <citation type="submission" date="2017-02" db="UniProtKB">
        <authorList>
            <consortium name="WormBaseParasite"/>
        </authorList>
    </citation>
    <scope>IDENTIFICATION</scope>
</reference>
<dbReference type="OrthoDB" id="5800408at2759"/>
<feature type="chain" id="PRO_5043126578" evidence="1">
    <location>
        <begin position="25"/>
        <end position="215"/>
    </location>
</feature>
<evidence type="ECO:0000313" key="3">
    <source>
        <dbReference type="Proteomes" id="UP000276776"/>
    </source>
</evidence>
<dbReference type="AlphaFoldDB" id="A0A0N5D3I6"/>
<accession>A0A0N5D3I6</accession>
<dbReference type="OMA" id="SNEECEQ"/>
<dbReference type="WBParaSite" id="TCLT_0000749801-mRNA-1">
    <property type="protein sequence ID" value="TCLT_0000749801-mRNA-1"/>
    <property type="gene ID" value="TCLT_0000749801"/>
</dbReference>